<evidence type="ECO:0000256" key="4">
    <source>
        <dbReference type="ARBA" id="ARBA00023235"/>
    </source>
</evidence>
<dbReference type="NCBIfam" id="TIGR00021">
    <property type="entry name" value="rpiA"/>
    <property type="match status" value="1"/>
</dbReference>
<evidence type="ECO:0000256" key="2">
    <source>
        <dbReference type="ARBA" id="ARBA00008088"/>
    </source>
</evidence>
<dbReference type="STRING" id="55758.MBFIL_17440"/>
<comment type="caution">
    <text evidence="6">The sequence shown here is derived from an EMBL/GenBank/DDBJ whole genome shotgun (WGS) entry which is preliminary data.</text>
</comment>
<dbReference type="FunFam" id="3.40.50.1360:FF:000001">
    <property type="entry name" value="Ribose-5-phosphate isomerase A"/>
    <property type="match status" value="1"/>
</dbReference>
<dbReference type="PANTHER" id="PTHR11934:SF0">
    <property type="entry name" value="RIBOSE-5-PHOSPHATE ISOMERASE"/>
    <property type="match status" value="1"/>
</dbReference>
<dbReference type="InterPro" id="IPR020672">
    <property type="entry name" value="Ribose5P_isomerase_typA_subgr"/>
</dbReference>
<dbReference type="Gene3D" id="3.30.70.260">
    <property type="match status" value="1"/>
</dbReference>
<dbReference type="InterPro" id="IPR004788">
    <property type="entry name" value="Ribose5P_isomerase_type_A"/>
</dbReference>
<name>A0A162FB07_9EURY</name>
<keyword evidence="4 5" id="KW-0413">Isomerase</keyword>
<dbReference type="GO" id="GO:0009052">
    <property type="term" value="P:pentose-phosphate shunt, non-oxidative branch"/>
    <property type="evidence" value="ECO:0007669"/>
    <property type="project" value="UniProtKB-UniRule"/>
</dbReference>
<dbReference type="HAMAP" id="MF_00170">
    <property type="entry name" value="Rib_5P_isom_A"/>
    <property type="match status" value="1"/>
</dbReference>
<evidence type="ECO:0000256" key="5">
    <source>
        <dbReference type="HAMAP-Rule" id="MF_00170"/>
    </source>
</evidence>
<feature type="binding site" evidence="5">
    <location>
        <begin position="43"/>
        <end position="46"/>
    </location>
    <ligand>
        <name>substrate</name>
    </ligand>
</feature>
<comment type="subunit">
    <text evidence="5">Homodimer.</text>
</comment>
<comment type="pathway">
    <text evidence="5">Carbohydrate degradation; pentose phosphate pathway; D-ribose 5-phosphate from D-ribulose 5-phosphate (non-oxidative stage): step 1/1.</text>
</comment>
<gene>
    <name evidence="5 6" type="primary">rpiA</name>
    <name evidence="6" type="ORF">MBFIL_17440</name>
</gene>
<dbReference type="FunFam" id="3.30.70.260:FF:000018">
    <property type="entry name" value="Ribose-5-phosphate isomerase A"/>
    <property type="match status" value="1"/>
</dbReference>
<dbReference type="EC" id="5.3.1.6" evidence="5"/>
<dbReference type="UniPathway" id="UPA00115">
    <property type="reaction ID" value="UER00412"/>
</dbReference>
<feature type="active site" description="Proton acceptor" evidence="5">
    <location>
        <position position="120"/>
    </location>
</feature>
<dbReference type="Gene3D" id="3.40.50.1360">
    <property type="match status" value="1"/>
</dbReference>
<dbReference type="Pfam" id="PF06026">
    <property type="entry name" value="Rib_5-P_isom_A"/>
    <property type="match status" value="1"/>
</dbReference>
<feature type="binding site" evidence="5">
    <location>
        <begin position="111"/>
        <end position="114"/>
    </location>
    <ligand>
        <name>substrate</name>
    </ligand>
</feature>
<comment type="similarity">
    <text evidence="2 5">Belongs to the ribose 5-phosphate isomerase family.</text>
</comment>
<dbReference type="InterPro" id="IPR037171">
    <property type="entry name" value="NagB/RpiA_transferase-like"/>
</dbReference>
<evidence type="ECO:0000313" key="6">
    <source>
        <dbReference type="EMBL" id="KZX10445.1"/>
    </source>
</evidence>
<sequence length="240" mass="25960">MKAFIKELLFLTDLGRIIMNLKKMVGIAAAEEVKDGQILGLGTGSTTNYFIEAIGLKVKEEEIKVMGIPTSYDSFLLAKQWNIPVTSLDEHDIDIAVDGADEIDPDLNLIKGGGGAHTLEKIIDYAAAKFIVIADDSKCVDTLGKFPVPLEIIPESRKTVFSAITDMGGIPAIRKAERKVGPVISDNGNFIIDAEFKKIDNPIQLEKDLNSIAGVVENGIFSQMTDKAIIGTSNGIKILK</sequence>
<dbReference type="GO" id="GO:0005829">
    <property type="term" value="C:cytosol"/>
    <property type="evidence" value="ECO:0007669"/>
    <property type="project" value="TreeGrafter"/>
</dbReference>
<comment type="function">
    <text evidence="5">Catalyzes the reversible conversion of ribose-5-phosphate to ribulose 5-phosphate.</text>
</comment>
<comment type="catalytic activity">
    <reaction evidence="1 5">
        <text>aldehydo-D-ribose 5-phosphate = D-ribulose 5-phosphate</text>
        <dbReference type="Rhea" id="RHEA:14657"/>
        <dbReference type="ChEBI" id="CHEBI:58121"/>
        <dbReference type="ChEBI" id="CHEBI:58273"/>
        <dbReference type="EC" id="5.3.1.6"/>
    </reaction>
</comment>
<dbReference type="SUPFAM" id="SSF75445">
    <property type="entry name" value="D-ribose-5-phosphate isomerase (RpiA), lid domain"/>
    <property type="match status" value="1"/>
</dbReference>
<comment type="subunit">
    <text evidence="3">Homotetramer.</text>
</comment>
<dbReference type="Proteomes" id="UP000077066">
    <property type="component" value="Unassembled WGS sequence"/>
</dbReference>
<evidence type="ECO:0000256" key="3">
    <source>
        <dbReference type="ARBA" id="ARBA00011881"/>
    </source>
</evidence>
<evidence type="ECO:0000256" key="1">
    <source>
        <dbReference type="ARBA" id="ARBA00001713"/>
    </source>
</evidence>
<reference evidence="6 7" key="1">
    <citation type="submission" date="2016-04" db="EMBL/GenBank/DDBJ databases">
        <title>Genome sequence of Methanobrevibacter filiformis DSM 11501.</title>
        <authorList>
            <person name="Poehlein A."/>
            <person name="Seedorf H."/>
            <person name="Daniel R."/>
        </authorList>
    </citation>
    <scope>NUCLEOTIDE SEQUENCE [LARGE SCALE GENOMIC DNA]</scope>
    <source>
        <strain evidence="6 7">DSM 11501</strain>
    </source>
</reference>
<feature type="binding site" evidence="5">
    <location>
        <begin position="98"/>
        <end position="101"/>
    </location>
    <ligand>
        <name>substrate</name>
    </ligand>
</feature>
<keyword evidence="7" id="KW-1185">Reference proteome</keyword>
<proteinExistence type="inferred from homology"/>
<dbReference type="PATRIC" id="fig|55758.3.peg.1959"/>
<dbReference type="GO" id="GO:0006014">
    <property type="term" value="P:D-ribose metabolic process"/>
    <property type="evidence" value="ECO:0007669"/>
    <property type="project" value="TreeGrafter"/>
</dbReference>
<dbReference type="SUPFAM" id="SSF100950">
    <property type="entry name" value="NagB/RpiA/CoA transferase-like"/>
    <property type="match status" value="1"/>
</dbReference>
<feature type="binding site" evidence="5">
    <location>
        <position position="138"/>
    </location>
    <ligand>
        <name>substrate</name>
    </ligand>
</feature>
<evidence type="ECO:0000313" key="7">
    <source>
        <dbReference type="Proteomes" id="UP000077066"/>
    </source>
</evidence>
<organism evidence="6 7">
    <name type="scientific">Methanobrevibacter filiformis</name>
    <dbReference type="NCBI Taxonomy" id="55758"/>
    <lineage>
        <taxon>Archaea</taxon>
        <taxon>Methanobacteriati</taxon>
        <taxon>Methanobacteriota</taxon>
        <taxon>Methanomada group</taxon>
        <taxon>Methanobacteria</taxon>
        <taxon>Methanobacteriales</taxon>
        <taxon>Methanobacteriaceae</taxon>
        <taxon>Methanobrevibacter</taxon>
    </lineage>
</organism>
<protein>
    <recommendedName>
        <fullName evidence="5">Ribose-5-phosphate isomerase A</fullName>
        <ecNumber evidence="5">5.3.1.6</ecNumber>
    </recommendedName>
    <alternativeName>
        <fullName evidence="5">Phosphoriboisomerase A</fullName>
        <shortName evidence="5">PRI</shortName>
    </alternativeName>
</protein>
<dbReference type="AlphaFoldDB" id="A0A162FB07"/>
<dbReference type="EMBL" id="LWMT01000274">
    <property type="protein sequence ID" value="KZX10445.1"/>
    <property type="molecule type" value="Genomic_DNA"/>
</dbReference>
<dbReference type="NCBIfam" id="NF001924">
    <property type="entry name" value="PRK00702.1"/>
    <property type="match status" value="1"/>
</dbReference>
<dbReference type="PANTHER" id="PTHR11934">
    <property type="entry name" value="RIBOSE-5-PHOSPHATE ISOMERASE"/>
    <property type="match status" value="1"/>
</dbReference>
<accession>A0A162FB07</accession>
<dbReference type="CDD" id="cd01398">
    <property type="entry name" value="RPI_A"/>
    <property type="match status" value="1"/>
</dbReference>
<dbReference type="GO" id="GO:0004751">
    <property type="term" value="F:ribose-5-phosphate isomerase activity"/>
    <property type="evidence" value="ECO:0007669"/>
    <property type="project" value="UniProtKB-UniRule"/>
</dbReference>